<feature type="transmembrane region" description="Helical" evidence="7">
    <location>
        <begin position="207"/>
        <end position="226"/>
    </location>
</feature>
<dbReference type="Pfam" id="PF06738">
    <property type="entry name" value="ThrE"/>
    <property type="match status" value="1"/>
</dbReference>
<dbReference type="Proteomes" id="UP000465035">
    <property type="component" value="Chromosome"/>
</dbReference>
<dbReference type="PANTHER" id="PTHR34390:SF2">
    <property type="entry name" value="SUCCINATE TRANSPORTER SUBUNIT YJJP-RELATED"/>
    <property type="match status" value="1"/>
</dbReference>
<reference evidence="9 10" key="1">
    <citation type="submission" date="2019-12" db="EMBL/GenBank/DDBJ databases">
        <title>Lactobacillus hilgardii FLUB.</title>
        <authorList>
            <person name="Gustaw K."/>
        </authorList>
    </citation>
    <scope>NUCLEOTIDE SEQUENCE [LARGE SCALE GENOMIC DNA]</scope>
    <source>
        <strain evidence="9 10">FLUB</strain>
    </source>
</reference>
<protein>
    <submittedName>
        <fullName evidence="9">Threonine/serine exporter family protein</fullName>
    </submittedName>
</protein>
<evidence type="ECO:0000256" key="7">
    <source>
        <dbReference type="SAM" id="Phobius"/>
    </source>
</evidence>
<dbReference type="AlphaFoldDB" id="A0A6P1E9F5"/>
<dbReference type="GO" id="GO:0022857">
    <property type="term" value="F:transmembrane transporter activity"/>
    <property type="evidence" value="ECO:0007669"/>
    <property type="project" value="InterPro"/>
</dbReference>
<keyword evidence="2" id="KW-1003">Cell membrane</keyword>
<keyword evidence="4 7" id="KW-1133">Transmembrane helix</keyword>
<evidence type="ECO:0000256" key="4">
    <source>
        <dbReference type="ARBA" id="ARBA00022989"/>
    </source>
</evidence>
<evidence type="ECO:0000256" key="1">
    <source>
        <dbReference type="ARBA" id="ARBA00004651"/>
    </source>
</evidence>
<dbReference type="PANTHER" id="PTHR34390">
    <property type="entry name" value="UPF0442 PROTEIN YJJB-RELATED"/>
    <property type="match status" value="1"/>
</dbReference>
<comment type="subcellular location">
    <subcellularLocation>
        <location evidence="1">Cell membrane</location>
        <topology evidence="1">Multi-pass membrane protein</topology>
    </subcellularLocation>
</comment>
<evidence type="ECO:0000256" key="3">
    <source>
        <dbReference type="ARBA" id="ARBA00022692"/>
    </source>
</evidence>
<name>A0A6P1E9F5_LENHI</name>
<comment type="similarity">
    <text evidence="6">Belongs to the ThrE exporter (TC 2.A.79) family.</text>
</comment>
<gene>
    <name evidence="9" type="ORF">GQR93_10990</name>
</gene>
<dbReference type="GeneID" id="69058895"/>
<sequence>MTAHLINQISGVRLSVLNPVISGVCKLMDEEQRKYEQKRQHDQLVLDTCILAGTIMIESGSEMTRVNNTILRIARNAGLAKARVYVTVTGIIMSGGVSDVGAQVGSIDKRSFDLEKVAKVNELSRLFEAKQIDISDFYDQLIHIDDVVGTFPLWVQEIGAGIVSGALTVVFRNNIADFWITCLVGMAGWAVLYFLNIYVQIRFLSEFLAAAVVAALAIMSVQLGFGHQADDIIVGAMMPLVPGIPLTNAVRDALSGNLISGPARGIEALISACALGFGVAIALHFM</sequence>
<dbReference type="EMBL" id="CP047121">
    <property type="protein sequence ID" value="QHB53438.1"/>
    <property type="molecule type" value="Genomic_DNA"/>
</dbReference>
<evidence type="ECO:0000313" key="9">
    <source>
        <dbReference type="EMBL" id="QHB53438.1"/>
    </source>
</evidence>
<evidence type="ECO:0000313" key="10">
    <source>
        <dbReference type="Proteomes" id="UP000465035"/>
    </source>
</evidence>
<keyword evidence="5 7" id="KW-0472">Membrane</keyword>
<evidence type="ECO:0000256" key="5">
    <source>
        <dbReference type="ARBA" id="ARBA00023136"/>
    </source>
</evidence>
<feature type="transmembrane region" description="Helical" evidence="7">
    <location>
        <begin position="178"/>
        <end position="195"/>
    </location>
</feature>
<dbReference type="GO" id="GO:0015744">
    <property type="term" value="P:succinate transport"/>
    <property type="evidence" value="ECO:0007669"/>
    <property type="project" value="TreeGrafter"/>
</dbReference>
<feature type="domain" description="Threonine/serine exporter-like N-terminal" evidence="8">
    <location>
        <begin position="47"/>
        <end position="285"/>
    </location>
</feature>
<dbReference type="GO" id="GO:0005886">
    <property type="term" value="C:plasma membrane"/>
    <property type="evidence" value="ECO:0007669"/>
    <property type="project" value="UniProtKB-SubCell"/>
</dbReference>
<evidence type="ECO:0000259" key="8">
    <source>
        <dbReference type="Pfam" id="PF06738"/>
    </source>
</evidence>
<feature type="transmembrane region" description="Helical" evidence="7">
    <location>
        <begin position="266"/>
        <end position="285"/>
    </location>
</feature>
<evidence type="ECO:0000256" key="2">
    <source>
        <dbReference type="ARBA" id="ARBA00022475"/>
    </source>
</evidence>
<dbReference type="InterPro" id="IPR010619">
    <property type="entry name" value="ThrE-like_N"/>
</dbReference>
<accession>A0A6P1E9F5</accession>
<dbReference type="RefSeq" id="WP_004466829.1">
    <property type="nucleotide sequence ID" value="NZ_CABKOL010000104.1"/>
</dbReference>
<dbReference type="InterPro" id="IPR050539">
    <property type="entry name" value="ThrE_Dicarb/AminoAcid_Exp"/>
</dbReference>
<proteinExistence type="inferred from homology"/>
<keyword evidence="3 7" id="KW-0812">Transmembrane</keyword>
<organism evidence="9 10">
    <name type="scientific">Lentilactobacillus hilgardii</name>
    <name type="common">Lactobacillus hilgardii</name>
    <dbReference type="NCBI Taxonomy" id="1588"/>
    <lineage>
        <taxon>Bacteria</taxon>
        <taxon>Bacillati</taxon>
        <taxon>Bacillota</taxon>
        <taxon>Bacilli</taxon>
        <taxon>Lactobacillales</taxon>
        <taxon>Lactobacillaceae</taxon>
        <taxon>Lentilactobacillus</taxon>
    </lineage>
</organism>
<evidence type="ECO:0000256" key="6">
    <source>
        <dbReference type="ARBA" id="ARBA00034125"/>
    </source>
</evidence>